<feature type="non-terminal residue" evidence="2">
    <location>
        <position position="1"/>
    </location>
</feature>
<accession>A0ABS8SJ39</accession>
<evidence type="ECO:0000313" key="3">
    <source>
        <dbReference type="Proteomes" id="UP000823775"/>
    </source>
</evidence>
<feature type="compositionally biased region" description="Basic and acidic residues" evidence="1">
    <location>
        <begin position="19"/>
        <end position="31"/>
    </location>
</feature>
<reference evidence="2 3" key="1">
    <citation type="journal article" date="2021" name="BMC Genomics">
        <title>Datura genome reveals duplications of psychoactive alkaloid biosynthetic genes and high mutation rate following tissue culture.</title>
        <authorList>
            <person name="Rajewski A."/>
            <person name="Carter-House D."/>
            <person name="Stajich J."/>
            <person name="Litt A."/>
        </authorList>
    </citation>
    <scope>NUCLEOTIDE SEQUENCE [LARGE SCALE GENOMIC DNA]</scope>
    <source>
        <strain evidence="2">AR-01</strain>
    </source>
</reference>
<dbReference type="EMBL" id="JACEIK010000545">
    <property type="protein sequence ID" value="MCD7458838.1"/>
    <property type="molecule type" value="Genomic_DNA"/>
</dbReference>
<gene>
    <name evidence="2" type="ORF">HAX54_039364</name>
</gene>
<organism evidence="2 3">
    <name type="scientific">Datura stramonium</name>
    <name type="common">Jimsonweed</name>
    <name type="synonym">Common thornapple</name>
    <dbReference type="NCBI Taxonomy" id="4076"/>
    <lineage>
        <taxon>Eukaryota</taxon>
        <taxon>Viridiplantae</taxon>
        <taxon>Streptophyta</taxon>
        <taxon>Embryophyta</taxon>
        <taxon>Tracheophyta</taxon>
        <taxon>Spermatophyta</taxon>
        <taxon>Magnoliopsida</taxon>
        <taxon>eudicotyledons</taxon>
        <taxon>Gunneridae</taxon>
        <taxon>Pentapetalae</taxon>
        <taxon>asterids</taxon>
        <taxon>lamiids</taxon>
        <taxon>Solanales</taxon>
        <taxon>Solanaceae</taxon>
        <taxon>Solanoideae</taxon>
        <taxon>Datureae</taxon>
        <taxon>Datura</taxon>
    </lineage>
</organism>
<protein>
    <submittedName>
        <fullName evidence="2">Uncharacterized protein</fullName>
    </submittedName>
</protein>
<evidence type="ECO:0000256" key="1">
    <source>
        <dbReference type="SAM" id="MobiDB-lite"/>
    </source>
</evidence>
<dbReference type="Proteomes" id="UP000823775">
    <property type="component" value="Unassembled WGS sequence"/>
</dbReference>
<comment type="caution">
    <text evidence="2">The sequence shown here is derived from an EMBL/GenBank/DDBJ whole genome shotgun (WGS) entry which is preliminary data.</text>
</comment>
<feature type="region of interest" description="Disordered" evidence="1">
    <location>
        <begin position="1"/>
        <end position="66"/>
    </location>
</feature>
<sequence length="358" mass="40085">VLMPPKFQPTRGGARRRIERAYTTHHLRDENTESEDGCSSSSDNFDSDEESGNEATRNPVGDTEPIRGDLIKGKMLGIAEEVTIINSEFPKCHNIKGNYKFYGLGWMSEATGHYYPTIVRELYANYIVILEGLCTKGNKLSEMSLQGRTPVQGEMVDISTETINRMLYGHDFTPASISEEAHVPILAGIDMETYATKNYDLEKSRDESQYELKLHKHEVFGSSAATQLGVDSAEMLSSMPQFSKYAFTPTNLARVFKNADRQEPQIKVLAEQLGLFVDSAITVWQPQDFPIPRFEELEDDEPFIDLLGKQPKAADSHHSASNYDFSTPNSLSTIVTIAEVSRVAPPQTVCYTLEHRVS</sequence>
<name>A0ABS8SJ39_DATST</name>
<keyword evidence="3" id="KW-1185">Reference proteome</keyword>
<evidence type="ECO:0000313" key="2">
    <source>
        <dbReference type="EMBL" id="MCD7458838.1"/>
    </source>
</evidence>
<proteinExistence type="predicted"/>